<dbReference type="InterPro" id="IPR036322">
    <property type="entry name" value="WD40_repeat_dom_sf"/>
</dbReference>
<dbReference type="GO" id="GO:0097730">
    <property type="term" value="C:non-motile cilium"/>
    <property type="evidence" value="ECO:0007669"/>
    <property type="project" value="TreeGrafter"/>
</dbReference>
<dbReference type="SUPFAM" id="SSF50978">
    <property type="entry name" value="WD40 repeat-like"/>
    <property type="match status" value="1"/>
</dbReference>
<evidence type="ECO:0000256" key="5">
    <source>
        <dbReference type="ARBA" id="ARBA00022737"/>
    </source>
</evidence>
<gene>
    <name evidence="14" type="primary">WDR35</name>
    <name evidence="14" type="ORF">FOL47_004270</name>
</gene>
<dbReference type="InterPro" id="IPR056159">
    <property type="entry name" value="Beta-prop_IFT121_TULP_N"/>
</dbReference>
<protein>
    <submittedName>
        <fullName evidence="14">WD repeat domain 35</fullName>
    </submittedName>
</protein>
<dbReference type="OrthoDB" id="10260567at2759"/>
<evidence type="ECO:0000259" key="10">
    <source>
        <dbReference type="Pfam" id="PF23387"/>
    </source>
</evidence>
<dbReference type="InterPro" id="IPR057979">
    <property type="entry name" value="TPR_IFT121"/>
</dbReference>
<dbReference type="Gene3D" id="1.25.40.470">
    <property type="match status" value="1"/>
</dbReference>
<evidence type="ECO:0000313" key="14">
    <source>
        <dbReference type="EMBL" id="KAF4666111.1"/>
    </source>
</evidence>
<evidence type="ECO:0000256" key="6">
    <source>
        <dbReference type="ARBA" id="ARBA00023069"/>
    </source>
</evidence>
<evidence type="ECO:0000256" key="1">
    <source>
        <dbReference type="ARBA" id="ARBA00004138"/>
    </source>
</evidence>
<dbReference type="InterPro" id="IPR039857">
    <property type="entry name" value="Ift122/121"/>
</dbReference>
<proteinExistence type="predicted"/>
<evidence type="ECO:0000256" key="2">
    <source>
        <dbReference type="ARBA" id="ARBA00004496"/>
    </source>
</evidence>
<feature type="domain" description="IFT80/172/WDR35 TPR" evidence="10">
    <location>
        <begin position="656"/>
        <end position="745"/>
    </location>
</feature>
<dbReference type="InterPro" id="IPR056157">
    <property type="entry name" value="TPR_IFT80_172_dom"/>
</dbReference>
<evidence type="ECO:0000256" key="8">
    <source>
        <dbReference type="PROSITE-ProRule" id="PRU00221"/>
    </source>
</evidence>
<name>A0A7J6M4X7_PERCH</name>
<evidence type="ECO:0000256" key="7">
    <source>
        <dbReference type="ARBA" id="ARBA00023273"/>
    </source>
</evidence>
<dbReference type="InterPro" id="IPR011990">
    <property type="entry name" value="TPR-like_helical_dom_sf"/>
</dbReference>
<dbReference type="PANTHER" id="PTHR12764">
    <property type="entry name" value="WD REPEAT DOMAIN-RELATED"/>
    <property type="match status" value="1"/>
</dbReference>
<feature type="region of interest" description="Disordered" evidence="9">
    <location>
        <begin position="589"/>
        <end position="613"/>
    </location>
</feature>
<dbReference type="InterPro" id="IPR056158">
    <property type="entry name" value="Beta-prop_IFT121_2nd"/>
</dbReference>
<dbReference type="GO" id="GO:0030991">
    <property type="term" value="C:intraciliary transport particle A"/>
    <property type="evidence" value="ECO:0007669"/>
    <property type="project" value="TreeGrafter"/>
</dbReference>
<dbReference type="Pfam" id="PF23387">
    <property type="entry name" value="TPR_IFT80_172"/>
    <property type="match status" value="1"/>
</dbReference>
<dbReference type="Pfam" id="PF25768">
    <property type="entry name" value="TPR_IFT121"/>
    <property type="match status" value="1"/>
</dbReference>
<dbReference type="SUPFAM" id="SSF48452">
    <property type="entry name" value="TPR-like"/>
    <property type="match status" value="1"/>
</dbReference>
<evidence type="ECO:0000256" key="4">
    <source>
        <dbReference type="ARBA" id="ARBA00022574"/>
    </source>
</evidence>
<dbReference type="InterPro" id="IPR001680">
    <property type="entry name" value="WD40_rpt"/>
</dbReference>
<evidence type="ECO:0000256" key="9">
    <source>
        <dbReference type="SAM" id="MobiDB-lite"/>
    </source>
</evidence>
<dbReference type="InterPro" id="IPR057361">
    <property type="entry name" value="TPR_WDR35"/>
</dbReference>
<feature type="domain" description="IFT121 second beta-propeller" evidence="11">
    <location>
        <begin position="530"/>
        <end position="581"/>
    </location>
</feature>
<evidence type="ECO:0000313" key="15">
    <source>
        <dbReference type="Proteomes" id="UP000591131"/>
    </source>
</evidence>
<dbReference type="GO" id="GO:0061512">
    <property type="term" value="P:protein localization to cilium"/>
    <property type="evidence" value="ECO:0007669"/>
    <property type="project" value="TreeGrafter"/>
</dbReference>
<organism evidence="14 15">
    <name type="scientific">Perkinsus chesapeaki</name>
    <name type="common">Clam parasite</name>
    <name type="synonym">Perkinsus andrewsi</name>
    <dbReference type="NCBI Taxonomy" id="330153"/>
    <lineage>
        <taxon>Eukaryota</taxon>
        <taxon>Sar</taxon>
        <taxon>Alveolata</taxon>
        <taxon>Perkinsozoa</taxon>
        <taxon>Perkinsea</taxon>
        <taxon>Perkinsida</taxon>
        <taxon>Perkinsidae</taxon>
        <taxon>Perkinsus</taxon>
    </lineage>
</organism>
<reference evidence="14 15" key="1">
    <citation type="submission" date="2020-04" db="EMBL/GenBank/DDBJ databases">
        <title>Perkinsus chesapeaki whole genome sequence.</title>
        <authorList>
            <person name="Bogema D.R."/>
        </authorList>
    </citation>
    <scope>NUCLEOTIDE SEQUENCE [LARGE SCALE GENOMIC DNA]</scope>
    <source>
        <strain evidence="14">ATCC PRA-425</strain>
    </source>
</reference>
<keyword evidence="3" id="KW-0963">Cytoplasm</keyword>
<keyword evidence="4 8" id="KW-0853">WD repeat</keyword>
<evidence type="ECO:0000259" key="11">
    <source>
        <dbReference type="Pfam" id="PF23390"/>
    </source>
</evidence>
<dbReference type="Pfam" id="PF24797">
    <property type="entry name" value="Beta-prop_WDR35_TULP_N"/>
    <property type="match status" value="1"/>
</dbReference>
<feature type="domain" description="IFT121 second beta-propeller" evidence="11">
    <location>
        <begin position="418"/>
        <end position="505"/>
    </location>
</feature>
<evidence type="ECO:0000259" key="12">
    <source>
        <dbReference type="Pfam" id="PF24797"/>
    </source>
</evidence>
<dbReference type="GO" id="GO:0035721">
    <property type="term" value="P:intraciliary retrograde transport"/>
    <property type="evidence" value="ECO:0007669"/>
    <property type="project" value="TreeGrafter"/>
</dbReference>
<accession>A0A7J6M4X7</accession>
<keyword evidence="5" id="KW-0677">Repeat</keyword>
<dbReference type="AlphaFoldDB" id="A0A7J6M4X7"/>
<sequence>MFSYLSKKIAVPQDISVEVVSWNAGQGWLAIGGENGLLKVVKLDNASSGGNNISMTQTLEGHQAGIKVIIWNENFRKLTTSDANGLIIVWSLNQGVWFEEMVNNRNKSVVTDMRWSKDGHKICIVYEDGAVIVGTVDGQRLWGKEVKNRLAKVEWLPDSRGLIFCTAQGEVQIYDSEGIFSHRVPTICLDQSTASRFATPEQLPPPNVGVASIQWWGSTSSGGRLHAVEEHSALSHVESAVKLVGSPHLIYSTPNLCIAFVNGKAQLMKGIQDDRPVVLDTGLQIIDAKWSPSGQTIAIAGIATNSGGGGDASLRRGSLSDSGVIYIYSVFGELLTSQRVPSLSGKSRGLKSISWEGSGARIALAVDSYIYFSTIRTERLRGAFASDNIVIVQQASNESALRWAPGSQLPEKICSIGKDPMMVTFWDTKKDQRYVKTIRDVVGLATCEVSDVCTIFTAAMSHIGAPVDEEGRNCPVVPKHTAMTQEHLVVASDYEIYLWNFAKVATTLSLGGGEKFTSDGIHVVGKRKFRDHSDLLAVMEKSRMYVLRGMEPEEPVASEAYIYGFTDLQIRAVTLDSLLQTMLTSSTVMQRPSNKKKTEKDETEQAAATSAPAAQWQSELIDFETKTLRDTRDILGKLSNLKDAFNYVDANPHKRLWRLLAESALDKLDINVAEKAFVKFAYYPGIQMCHRLKELDDDVKRRAEVCAVYFQKFDEAESLYLDIDRKDLAVELRVKLGDWFRVVQLLKPDGMSTLTANGETGDLLEELGSALKYGTKQDLLRHAYVECGDYYARRGRWDLAVQYLLSASAWEKLVTAYLALEDFESLFQTAYRHLPSRSTSLLRDVARILSGVGQVEQAASLYIKAGDIRGAIELCVKLNAWSKAIELAKAHDVPEIETLLAKYATHLVQSRQIFPAIELYRKAGSHVDAAKLLVGLADNKNGHSPARMKKIYLLSALEMEAHKRGALRASSDLSGKNMTSSTLSALVAADKELFEGKAEMAVKSVLRLTESFEDIIGSEKAWSLLAIAAFQSKRFGLCSRAFIKLEGSDEIPSHRRKKYSSLALAIFTKHPPRDPPVPRTFECPQSKCPAKTLHTFCYSSTVKAYLCKVCK</sequence>
<comment type="subcellular location">
    <subcellularLocation>
        <location evidence="1">Cell projection</location>
        <location evidence="1">Cilium</location>
    </subcellularLocation>
    <subcellularLocation>
        <location evidence="2">Cytoplasm</location>
    </subcellularLocation>
</comment>
<keyword evidence="7" id="KW-0966">Cell projection</keyword>
<dbReference type="Pfam" id="PF25170">
    <property type="entry name" value="TPR_WDR35"/>
    <property type="match status" value="1"/>
</dbReference>
<keyword evidence="6" id="KW-0969">Cilium</keyword>
<keyword evidence="15" id="KW-1185">Reference proteome</keyword>
<feature type="repeat" description="WD" evidence="8">
    <location>
        <begin position="59"/>
        <end position="95"/>
    </location>
</feature>
<dbReference type="InterPro" id="IPR015943">
    <property type="entry name" value="WD40/YVTN_repeat-like_dom_sf"/>
</dbReference>
<dbReference type="PROSITE" id="PS50082">
    <property type="entry name" value="WD_REPEATS_2"/>
    <property type="match status" value="1"/>
</dbReference>
<dbReference type="PANTHER" id="PTHR12764:SF5">
    <property type="entry name" value="LD29485P"/>
    <property type="match status" value="1"/>
</dbReference>
<dbReference type="Proteomes" id="UP000591131">
    <property type="component" value="Unassembled WGS sequence"/>
</dbReference>
<dbReference type="Gene3D" id="2.130.10.10">
    <property type="entry name" value="YVTN repeat-like/Quinoprotein amine dehydrogenase"/>
    <property type="match status" value="2"/>
</dbReference>
<dbReference type="SMART" id="SM00320">
    <property type="entry name" value="WD40"/>
    <property type="match status" value="3"/>
</dbReference>
<feature type="domain" description="IFT121-like TPR repeats" evidence="13">
    <location>
        <begin position="986"/>
        <end position="1074"/>
    </location>
</feature>
<feature type="domain" description="IFT121/TULP4 N-terminal" evidence="12">
    <location>
        <begin position="1"/>
        <end position="376"/>
    </location>
</feature>
<evidence type="ECO:0000256" key="3">
    <source>
        <dbReference type="ARBA" id="ARBA00022490"/>
    </source>
</evidence>
<evidence type="ECO:0000259" key="13">
    <source>
        <dbReference type="Pfam" id="PF25768"/>
    </source>
</evidence>
<comment type="caution">
    <text evidence="14">The sequence shown here is derived from an EMBL/GenBank/DDBJ whole genome shotgun (WGS) entry which is preliminary data.</text>
</comment>
<dbReference type="GO" id="GO:1905515">
    <property type="term" value="P:non-motile cilium assembly"/>
    <property type="evidence" value="ECO:0007669"/>
    <property type="project" value="TreeGrafter"/>
</dbReference>
<dbReference type="GO" id="GO:0005737">
    <property type="term" value="C:cytoplasm"/>
    <property type="evidence" value="ECO:0007669"/>
    <property type="project" value="UniProtKB-SubCell"/>
</dbReference>
<dbReference type="EMBL" id="JAAPAO010000243">
    <property type="protein sequence ID" value="KAF4666111.1"/>
    <property type="molecule type" value="Genomic_DNA"/>
</dbReference>
<dbReference type="Pfam" id="PF23390">
    <property type="entry name" value="Beta-prop_WDR35_2nd"/>
    <property type="match status" value="2"/>
</dbReference>